<evidence type="ECO:0000256" key="2">
    <source>
        <dbReference type="ARBA" id="ARBA00022741"/>
    </source>
</evidence>
<dbReference type="GO" id="GO:0005524">
    <property type="term" value="F:ATP binding"/>
    <property type="evidence" value="ECO:0007669"/>
    <property type="project" value="UniProtKB-UniRule"/>
</dbReference>
<feature type="binding site" evidence="5 6">
    <location>
        <begin position="196"/>
        <end position="200"/>
    </location>
    <ligand>
        <name>ATP</name>
        <dbReference type="ChEBI" id="CHEBI:30616"/>
    </ligand>
</feature>
<keyword evidence="1 5" id="KW-0808">Transferase</keyword>
<evidence type="ECO:0000313" key="11">
    <source>
        <dbReference type="Proteomes" id="UP001071230"/>
    </source>
</evidence>
<dbReference type="GO" id="GO:0005615">
    <property type="term" value="C:extracellular space"/>
    <property type="evidence" value="ECO:0007669"/>
    <property type="project" value="TreeGrafter"/>
</dbReference>
<evidence type="ECO:0000256" key="4">
    <source>
        <dbReference type="ARBA" id="ARBA00022840"/>
    </source>
</evidence>
<comment type="catalytic activity">
    <reaction evidence="5">
        <text>L-arginyl-[protein] + ATP = N(omega)-phospho-L-arginyl-[protein] + ADP + H(+)</text>
        <dbReference type="Rhea" id="RHEA:43384"/>
        <dbReference type="Rhea" id="RHEA-COMP:10532"/>
        <dbReference type="Rhea" id="RHEA-COMP:10533"/>
        <dbReference type="ChEBI" id="CHEBI:15378"/>
        <dbReference type="ChEBI" id="CHEBI:29965"/>
        <dbReference type="ChEBI" id="CHEBI:30616"/>
        <dbReference type="ChEBI" id="CHEBI:83226"/>
        <dbReference type="ChEBI" id="CHEBI:456216"/>
        <dbReference type="EC" id="2.7.14.1"/>
    </reaction>
</comment>
<dbReference type="InterPro" id="IPR000749">
    <property type="entry name" value="ATP-guanido_PTrfase"/>
</dbReference>
<evidence type="ECO:0000256" key="7">
    <source>
        <dbReference type="RuleBase" id="RU000505"/>
    </source>
</evidence>
<evidence type="ECO:0000256" key="6">
    <source>
        <dbReference type="PROSITE-ProRule" id="PRU00843"/>
    </source>
</evidence>
<dbReference type="Gene3D" id="3.30.590.10">
    <property type="entry name" value="Glutamine synthetase/guanido kinase, catalytic domain"/>
    <property type="match status" value="1"/>
</dbReference>
<dbReference type="HAMAP" id="MF_00602">
    <property type="entry name" value="Prot_Arg_kinase"/>
    <property type="match status" value="1"/>
</dbReference>
<proteinExistence type="inferred from homology"/>
<reference evidence="9" key="2">
    <citation type="submission" date="2020-01" db="EMBL/GenBank/DDBJ databases">
        <authorList>
            <person name="Hornung B."/>
        </authorList>
    </citation>
    <scope>NUCLEOTIDE SEQUENCE</scope>
    <source>
        <strain evidence="9">PacBioINE</strain>
    </source>
</reference>
<keyword evidence="11" id="KW-1185">Reference proteome</keyword>
<feature type="domain" description="Phosphagen kinase C-terminal" evidence="8">
    <location>
        <begin position="44"/>
        <end position="274"/>
    </location>
</feature>
<feature type="binding site" evidence="5 6">
    <location>
        <position position="111"/>
    </location>
    <ligand>
        <name>ATP</name>
        <dbReference type="ChEBI" id="CHEBI:30616"/>
    </ligand>
</feature>
<dbReference type="EMBL" id="CDGJ01000066">
    <property type="protein sequence ID" value="CEJ07817.1"/>
    <property type="molecule type" value="Genomic_DNA"/>
</dbReference>
<dbReference type="Proteomes" id="UP001071230">
    <property type="component" value="Unassembled WGS sequence"/>
</dbReference>
<keyword evidence="5" id="KW-0021">Allosteric enzyme</keyword>
<comment type="function">
    <text evidence="5">Catalyzes the specific phosphorylation of arginine residues in proteins.</text>
</comment>
<dbReference type="PANTHER" id="PTHR11547">
    <property type="entry name" value="ARGININE OR CREATINE KINASE"/>
    <property type="match status" value="1"/>
</dbReference>
<dbReference type="GO" id="GO:1990424">
    <property type="term" value="F:protein arginine kinase activity"/>
    <property type="evidence" value="ECO:0007669"/>
    <property type="project" value="UniProtKB-EC"/>
</dbReference>
<evidence type="ECO:0000313" key="9">
    <source>
        <dbReference type="EMBL" id="CAA7600042.1"/>
    </source>
</evidence>
<dbReference type="NCBIfam" id="NF002194">
    <property type="entry name" value="PRK01059.1-4"/>
    <property type="match status" value="1"/>
</dbReference>
<dbReference type="InterPro" id="IPR014746">
    <property type="entry name" value="Gln_synth/guanido_kin_cat_dom"/>
</dbReference>
<evidence type="ECO:0000256" key="5">
    <source>
        <dbReference type="HAMAP-Rule" id="MF_00602"/>
    </source>
</evidence>
<dbReference type="InterPro" id="IPR022415">
    <property type="entry name" value="ATP-guanido_PTrfase_AS"/>
</dbReference>
<feature type="binding site" evidence="5 6">
    <location>
        <begin position="47"/>
        <end position="51"/>
    </location>
    <ligand>
        <name>ATP</name>
        <dbReference type="ChEBI" id="CHEBI:30616"/>
    </ligand>
</feature>
<evidence type="ECO:0000256" key="1">
    <source>
        <dbReference type="ARBA" id="ARBA00022679"/>
    </source>
</evidence>
<evidence type="ECO:0000256" key="3">
    <source>
        <dbReference type="ARBA" id="ARBA00022777"/>
    </source>
</evidence>
<protein>
    <recommendedName>
        <fullName evidence="5">Protein-arginine kinase</fullName>
        <ecNumber evidence="5">2.7.14.1</ecNumber>
    </recommendedName>
</protein>
<keyword evidence="3 5" id="KW-0418">Kinase</keyword>
<comment type="similarity">
    <text evidence="5 6 7">Belongs to the ATP:guanido phosphotransferase family.</text>
</comment>
<dbReference type="PROSITE" id="PS00112">
    <property type="entry name" value="PHOSPHAGEN_KINASE"/>
    <property type="match status" value="1"/>
</dbReference>
<feature type="short sequence motif" description="RDXXRA motif of the pArg binding pocket involved in allosteric regulation" evidence="5">
    <location>
        <begin position="356"/>
        <end position="361"/>
    </location>
</feature>
<feature type="binding site" evidence="5 6">
    <location>
        <position position="145"/>
    </location>
    <ligand>
        <name>ATP</name>
        <dbReference type="ChEBI" id="CHEBI:30616"/>
    </ligand>
</feature>
<dbReference type="EC" id="2.7.14.1" evidence="5"/>
<reference evidence="10" key="1">
    <citation type="submission" date="2014-11" db="EMBL/GenBank/DDBJ databases">
        <authorList>
            <person name="Hornung B.V."/>
        </authorList>
    </citation>
    <scope>NUCLEOTIDE SEQUENCE</scope>
    <source>
        <strain evidence="10">INE</strain>
    </source>
</reference>
<keyword evidence="2 5" id="KW-0547">Nucleotide-binding</keyword>
<dbReference type="GO" id="GO:0004111">
    <property type="term" value="F:creatine kinase activity"/>
    <property type="evidence" value="ECO:0007669"/>
    <property type="project" value="InterPro"/>
</dbReference>
<dbReference type="InterPro" id="IPR022414">
    <property type="entry name" value="ATP-guanido_PTrfase_cat"/>
</dbReference>
<dbReference type="GO" id="GO:0046314">
    <property type="term" value="P:phosphocreatine biosynthetic process"/>
    <property type="evidence" value="ECO:0007669"/>
    <property type="project" value="InterPro"/>
</dbReference>
<dbReference type="EMBL" id="LR746496">
    <property type="protein sequence ID" value="CAA7600042.1"/>
    <property type="molecule type" value="Genomic_DNA"/>
</dbReference>
<dbReference type="AlphaFoldDB" id="A0A8S0WEE4"/>
<comment type="activity regulation">
    <text evidence="5">Appears to be allosterically activated by the binding of pArg-containing polypeptides to the pArg-binding pocket localized in the C-terminal domain of McsB.</text>
</comment>
<dbReference type="PROSITE" id="PS51510">
    <property type="entry name" value="PHOSPHAGEN_KINASE_C"/>
    <property type="match status" value="1"/>
</dbReference>
<name>A0A8S0WEE4_9FIRM</name>
<dbReference type="Pfam" id="PF00217">
    <property type="entry name" value="ATP-gua_Ptrans"/>
    <property type="match status" value="1"/>
</dbReference>
<accession>A0A8S0WEE4</accession>
<keyword evidence="4 5" id="KW-0067">ATP-binding</keyword>
<dbReference type="PANTHER" id="PTHR11547:SF38">
    <property type="entry name" value="ARGININE KINASE 1-RELATED"/>
    <property type="match status" value="1"/>
</dbReference>
<dbReference type="CDD" id="cd07930">
    <property type="entry name" value="bacterial_phosphagen_kinase"/>
    <property type="match status" value="1"/>
</dbReference>
<organism evidence="9">
    <name type="scientific">Acididesulfobacillus acetoxydans</name>
    <dbReference type="NCBI Taxonomy" id="1561005"/>
    <lineage>
        <taxon>Bacteria</taxon>
        <taxon>Bacillati</taxon>
        <taxon>Bacillota</taxon>
        <taxon>Clostridia</taxon>
        <taxon>Eubacteriales</taxon>
        <taxon>Peptococcaceae</taxon>
        <taxon>Acididesulfobacillus</taxon>
    </lineage>
</organism>
<sequence length="374" mass="41316">MRKPPLHAIGSVSWNKVRGGEKMERKDLLLRRSAWMEETDRSTVVLSSRIRLARNLEDMPFPHVMSAELAQKVEEKLVRTLETVTVEGEKLTYLSLGDLTPIERQVLTEKHLISPALVNSPAGRGAALAADHRVAVMVNEEDHIRLQTLLPGNQLEETFRLADALDDALEEHLDYAYREAQGYLTACPTNVGTGLRASVMVHLPALAMTNRIQQVLGALAPLGLAVRGLYGEGSQAFGHIFQLSNQITLGKSEADILAHLGAVTGQIVEHELQARAALQEHALLALEDKVWRARGTLEKARLLTSEDAMHLLSHDRLGVDMGILPKPQRTFASLLVESHPGCLQYVLNKELDAGQRDAERAKFIREAFVPQADS</sequence>
<dbReference type="InterPro" id="IPR023660">
    <property type="entry name" value="Arg_Kinase"/>
</dbReference>
<feature type="binding site" evidence="5 6">
    <location>
        <begin position="227"/>
        <end position="232"/>
    </location>
    <ligand>
        <name>ATP</name>
        <dbReference type="ChEBI" id="CHEBI:30616"/>
    </ligand>
</feature>
<dbReference type="SUPFAM" id="SSF55931">
    <property type="entry name" value="Glutamine synthetase/guanido kinase"/>
    <property type="match status" value="1"/>
</dbReference>
<dbReference type="KEGG" id="aacx:DEACI_0691"/>
<dbReference type="Proteomes" id="UP000836597">
    <property type="component" value="Chromosome"/>
</dbReference>
<evidence type="ECO:0000259" key="8">
    <source>
        <dbReference type="PROSITE" id="PS51510"/>
    </source>
</evidence>
<evidence type="ECO:0000313" key="10">
    <source>
        <dbReference type="EMBL" id="CEJ07817.1"/>
    </source>
</evidence>
<gene>
    <name evidence="5" type="primary">mcsB</name>
    <name evidence="9" type="ORF">DEACI_0691</name>
    <name evidence="10" type="ORF">DEACI_2283</name>
</gene>